<sequence length="253" mass="27371">MKDKAMMRLGLAELMKSDPRPVWEVVLDHVHALDAIAREARVDLREGEDVSAEQLDRIVDSSKAALTAAKLAIDTRSYEMMAEQTRRNVELEGKVVAEAIGRVLDVLLNDLRGGVHYLQGTRTWAFESAHAVLLHLDANESAVDLELPPSPLAGFTLVSPERLELLAAQTSSTADDSASRSRQPVSDTSTREDDSDPEGDGPAPTSGAESTPEPLEAELVEETPTPGPRRSWSPRGMPSAWRQGGSPFSQAIG</sequence>
<gene>
    <name evidence="2" type="ORF">NZH93_11595</name>
</gene>
<feature type="compositionally biased region" description="Low complexity" evidence="1">
    <location>
        <begin position="168"/>
        <end position="183"/>
    </location>
</feature>
<feature type="region of interest" description="Disordered" evidence="1">
    <location>
        <begin position="168"/>
        <end position="253"/>
    </location>
</feature>
<reference evidence="2" key="1">
    <citation type="submission" date="2022-08" db="EMBL/GenBank/DDBJ databases">
        <authorList>
            <person name="Tistechok S."/>
            <person name="Samborskyy M."/>
            <person name="Roman I."/>
        </authorList>
    </citation>
    <scope>NUCLEOTIDE SEQUENCE</scope>
    <source>
        <strain evidence="2">DSM 103496</strain>
    </source>
</reference>
<organism evidence="2 3">
    <name type="scientific">Umezawaea endophytica</name>
    <dbReference type="NCBI Taxonomy" id="1654476"/>
    <lineage>
        <taxon>Bacteria</taxon>
        <taxon>Bacillati</taxon>
        <taxon>Actinomycetota</taxon>
        <taxon>Actinomycetes</taxon>
        <taxon>Pseudonocardiales</taxon>
        <taxon>Pseudonocardiaceae</taxon>
        <taxon>Umezawaea</taxon>
    </lineage>
</organism>
<evidence type="ECO:0000256" key="1">
    <source>
        <dbReference type="SAM" id="MobiDB-lite"/>
    </source>
</evidence>
<protein>
    <submittedName>
        <fullName evidence="2">Uncharacterized protein</fullName>
    </submittedName>
</protein>
<dbReference type="RefSeq" id="WP_259622997.1">
    <property type="nucleotide sequence ID" value="NZ_JANYMP010000004.1"/>
</dbReference>
<comment type="caution">
    <text evidence="2">The sequence shown here is derived from an EMBL/GenBank/DDBJ whole genome shotgun (WGS) entry which is preliminary data.</text>
</comment>
<dbReference type="AlphaFoldDB" id="A0A9X2VJF6"/>
<accession>A0A9X2VJF6</accession>
<evidence type="ECO:0000313" key="3">
    <source>
        <dbReference type="Proteomes" id="UP001141259"/>
    </source>
</evidence>
<dbReference type="EMBL" id="JANYMP010000004">
    <property type="protein sequence ID" value="MCS7477499.1"/>
    <property type="molecule type" value="Genomic_DNA"/>
</dbReference>
<dbReference type="Proteomes" id="UP001141259">
    <property type="component" value="Unassembled WGS sequence"/>
</dbReference>
<name>A0A9X2VJF6_9PSEU</name>
<evidence type="ECO:0000313" key="2">
    <source>
        <dbReference type="EMBL" id="MCS7477499.1"/>
    </source>
</evidence>
<proteinExistence type="predicted"/>
<keyword evidence="3" id="KW-1185">Reference proteome</keyword>